<evidence type="ECO:0000313" key="6">
    <source>
        <dbReference type="RefSeq" id="XP_031431099.1"/>
    </source>
</evidence>
<dbReference type="RefSeq" id="XP_031431099.1">
    <property type="nucleotide sequence ID" value="XM_031575239.2"/>
</dbReference>
<protein>
    <submittedName>
        <fullName evidence="6">Cysteine-rich motor neuron 1 protein-like</fullName>
    </submittedName>
</protein>
<gene>
    <name evidence="6" type="primary">LOC116222145</name>
</gene>
<sequence length="354" mass="38314">MICLSVWLWWAWLRGSCLTEETGLVILGQGQPCGGDIEGVCGANLTCVTLEPYDVEDASGMGVCRMPLDTDCVPCASVQCPPTTHGCPGGHVTEPCGCCPQCARQQGQLCGGPHWSRGYCDRDLTCSQLTGLLPTTPPQTGVCKVLPGYQTDYLADPLCPWVTGCNVRAGACDCYSIQTCHLAFSYQSLEDCLKVMEGDEYYWSDEEEGEEMEDEDDEDDDDEDDEDCTEWSCEVQEGLCVCGERSCDPQSHPLSEDACQDLLVQANCSNVTCPEVPVPSCPEDSILTEPFTLPGSCCPLVPSMCTCQFENCTSTFPTCPHGQQIEQIVKSNGLPGSCCDIYLCAGSEKEPHDS</sequence>
<evidence type="ECO:0000259" key="4">
    <source>
        <dbReference type="PROSITE" id="PS51323"/>
    </source>
</evidence>
<proteinExistence type="predicted"/>
<evidence type="ECO:0000256" key="1">
    <source>
        <dbReference type="ARBA" id="ARBA00023157"/>
    </source>
</evidence>
<dbReference type="AlphaFoldDB" id="A0A6P8FWM5"/>
<feature type="chain" id="PRO_5027574976" evidence="3">
    <location>
        <begin position="20"/>
        <end position="354"/>
    </location>
</feature>
<feature type="signal peptide" evidence="3">
    <location>
        <begin position="1"/>
        <end position="19"/>
    </location>
</feature>
<evidence type="ECO:0000313" key="5">
    <source>
        <dbReference type="Proteomes" id="UP000515152"/>
    </source>
</evidence>
<accession>A0A6P8FWM5</accession>
<dbReference type="OrthoDB" id="5976811at2759"/>
<dbReference type="GeneID" id="116222145"/>
<dbReference type="InterPro" id="IPR009030">
    <property type="entry name" value="Growth_fac_rcpt_cys_sf"/>
</dbReference>
<name>A0A6P8FWM5_CLUHA</name>
<dbReference type="SMART" id="SM00121">
    <property type="entry name" value="IB"/>
    <property type="match status" value="1"/>
</dbReference>
<dbReference type="Proteomes" id="UP000515152">
    <property type="component" value="Chromosome 10"/>
</dbReference>
<reference evidence="6" key="1">
    <citation type="submission" date="2025-08" db="UniProtKB">
        <authorList>
            <consortium name="RefSeq"/>
        </authorList>
    </citation>
    <scope>IDENTIFICATION</scope>
</reference>
<dbReference type="Pfam" id="PF00219">
    <property type="entry name" value="IGFBP"/>
    <property type="match status" value="1"/>
</dbReference>
<dbReference type="PROSITE" id="PS51323">
    <property type="entry name" value="IGFBP_N_2"/>
    <property type="match status" value="1"/>
</dbReference>
<dbReference type="GO" id="GO:0005576">
    <property type="term" value="C:extracellular region"/>
    <property type="evidence" value="ECO:0007669"/>
    <property type="project" value="InterPro"/>
</dbReference>
<evidence type="ECO:0000256" key="2">
    <source>
        <dbReference type="SAM" id="MobiDB-lite"/>
    </source>
</evidence>
<dbReference type="Gene3D" id="4.10.40.20">
    <property type="match status" value="1"/>
</dbReference>
<dbReference type="PROSITE" id="PS00222">
    <property type="entry name" value="IGFBP_N_1"/>
    <property type="match status" value="1"/>
</dbReference>
<dbReference type="InterPro" id="IPR000867">
    <property type="entry name" value="IGFBP-like"/>
</dbReference>
<keyword evidence="1" id="KW-1015">Disulfide bond</keyword>
<dbReference type="InterPro" id="IPR017891">
    <property type="entry name" value="Insulin_GF-bd_Cys-rich_CS"/>
</dbReference>
<keyword evidence="5" id="KW-1185">Reference proteome</keyword>
<evidence type="ECO:0000256" key="3">
    <source>
        <dbReference type="SAM" id="SignalP"/>
    </source>
</evidence>
<dbReference type="SUPFAM" id="SSF57184">
    <property type="entry name" value="Growth factor receptor domain"/>
    <property type="match status" value="1"/>
</dbReference>
<feature type="region of interest" description="Disordered" evidence="2">
    <location>
        <begin position="203"/>
        <end position="227"/>
    </location>
</feature>
<organism evidence="5 6">
    <name type="scientific">Clupea harengus</name>
    <name type="common">Atlantic herring</name>
    <dbReference type="NCBI Taxonomy" id="7950"/>
    <lineage>
        <taxon>Eukaryota</taxon>
        <taxon>Metazoa</taxon>
        <taxon>Chordata</taxon>
        <taxon>Craniata</taxon>
        <taxon>Vertebrata</taxon>
        <taxon>Euteleostomi</taxon>
        <taxon>Actinopterygii</taxon>
        <taxon>Neopterygii</taxon>
        <taxon>Teleostei</taxon>
        <taxon>Clupei</taxon>
        <taxon>Clupeiformes</taxon>
        <taxon>Clupeoidei</taxon>
        <taxon>Clupeidae</taxon>
        <taxon>Clupea</taxon>
    </lineage>
</organism>
<feature type="domain" description="IGFBP N-terminal" evidence="4">
    <location>
        <begin position="68"/>
        <end position="146"/>
    </location>
</feature>
<keyword evidence="3" id="KW-0732">Signal</keyword>
<dbReference type="KEGG" id="char:116222145"/>